<dbReference type="Proteomes" id="UP000053611">
    <property type="component" value="Unassembled WGS sequence"/>
</dbReference>
<evidence type="ECO:0000313" key="3">
    <source>
        <dbReference type="Proteomes" id="UP000053611"/>
    </source>
</evidence>
<keyword evidence="3" id="KW-1185">Reference proteome</keyword>
<proteinExistence type="predicted"/>
<dbReference type="GeneID" id="28986770"/>
<evidence type="ECO:0000313" key="2">
    <source>
        <dbReference type="EMBL" id="KLT42654.1"/>
    </source>
</evidence>
<dbReference type="EMBL" id="KQ087203">
    <property type="protein sequence ID" value="KLT42654.1"/>
    <property type="molecule type" value="Genomic_DNA"/>
</dbReference>
<feature type="compositionally biased region" description="Low complexity" evidence="1">
    <location>
        <begin position="356"/>
        <end position="372"/>
    </location>
</feature>
<name>A0A0J1B4Q0_9TREE</name>
<accession>A0A0J1B4Q0</accession>
<feature type="region of interest" description="Disordered" evidence="1">
    <location>
        <begin position="351"/>
        <end position="378"/>
    </location>
</feature>
<sequence length="378" mass="40389">MTLYFDSHSTRKAQYLESSTEDSWSAPLVPGVFDLDPCADSPIKMNFDFEPLQYEVKLSHKSGMPAPGARLISSKWAASKGDIGLGLFQPETQHIEDIHQPSSSSPISAPTPTRLQRLAPAPLATVPSPSLLRAPRLPTRPLLMSSPNSPLIPADSGTCSVIPPVEGTRPPAPPRFSALGLDLTAFAPELSYPSPPASPSAGRECRASTLEGPLNEERGRTRERVRRAEVEEDVPGLTFSVDDGTLHSRVANWSCAVYVATNSGPSTPPESTPISLPLYDEVELATALGRLNADSVGPVRIPSASIDAVQSPPVQRAASLQHEGYCDTLQQDAAAKLGPWAARVGQSRGRLVNMPRLQRAATSSSAQRAGRSPRQFAL</sequence>
<protein>
    <submittedName>
        <fullName evidence="2">Uncharacterized protein</fullName>
    </submittedName>
</protein>
<reference evidence="2 3" key="1">
    <citation type="submission" date="2015-03" db="EMBL/GenBank/DDBJ databases">
        <title>Genomics and transcriptomics of the oil-accumulating basidiomycete yeast T. oleaginosus allow insights into substrate utilization and the diverse evolutionary trajectories of mating systems in fungi.</title>
        <authorList>
            <consortium name="DOE Joint Genome Institute"/>
            <person name="Kourist R."/>
            <person name="Kracht O."/>
            <person name="Bracharz F."/>
            <person name="Lipzen A."/>
            <person name="Nolan M."/>
            <person name="Ohm R."/>
            <person name="Grigoriev I."/>
            <person name="Sun S."/>
            <person name="Heitman J."/>
            <person name="Bruck T."/>
            <person name="Nowrousian M."/>
        </authorList>
    </citation>
    <scope>NUCLEOTIDE SEQUENCE [LARGE SCALE GENOMIC DNA]</scope>
    <source>
        <strain evidence="2 3">IBC0246</strain>
    </source>
</reference>
<gene>
    <name evidence="2" type="ORF">CC85DRAFT_318317</name>
</gene>
<evidence type="ECO:0000256" key="1">
    <source>
        <dbReference type="SAM" id="MobiDB-lite"/>
    </source>
</evidence>
<dbReference type="AlphaFoldDB" id="A0A0J1B4Q0"/>
<organism evidence="2 3">
    <name type="scientific">Cutaneotrichosporon oleaginosum</name>
    <dbReference type="NCBI Taxonomy" id="879819"/>
    <lineage>
        <taxon>Eukaryota</taxon>
        <taxon>Fungi</taxon>
        <taxon>Dikarya</taxon>
        <taxon>Basidiomycota</taxon>
        <taxon>Agaricomycotina</taxon>
        <taxon>Tremellomycetes</taxon>
        <taxon>Trichosporonales</taxon>
        <taxon>Trichosporonaceae</taxon>
        <taxon>Cutaneotrichosporon</taxon>
    </lineage>
</organism>
<dbReference type="RefSeq" id="XP_018279145.1">
    <property type="nucleotide sequence ID" value="XM_018426167.1"/>
</dbReference>